<dbReference type="PANTHER" id="PTHR37299:SF1">
    <property type="entry name" value="STAGE 0 SPORULATION PROTEIN A HOMOLOG"/>
    <property type="match status" value="1"/>
</dbReference>
<dbReference type="InterPro" id="IPR011006">
    <property type="entry name" value="CheY-like_superfamily"/>
</dbReference>
<feature type="domain" description="Response regulatory" evidence="2">
    <location>
        <begin position="60"/>
        <end position="172"/>
    </location>
</feature>
<dbReference type="GO" id="GO:0003677">
    <property type="term" value="F:DNA binding"/>
    <property type="evidence" value="ECO:0007669"/>
    <property type="project" value="UniProtKB-KW"/>
</dbReference>
<dbReference type="GO" id="GO:0000156">
    <property type="term" value="F:phosphorelay response regulator activity"/>
    <property type="evidence" value="ECO:0007669"/>
    <property type="project" value="InterPro"/>
</dbReference>
<reference evidence="4 5" key="1">
    <citation type="submission" date="2018-07" db="EMBL/GenBank/DDBJ databases">
        <title>Draft genome sequence of Ancylomarina sp. M1P.</title>
        <authorList>
            <person name="Yadav S."/>
            <person name="Villanueva L."/>
            <person name="Damste J.S.S."/>
        </authorList>
    </citation>
    <scope>NUCLEOTIDE SEQUENCE [LARGE SCALE GENOMIC DNA]</scope>
    <source>
        <strain evidence="4 5">M1P</strain>
    </source>
</reference>
<feature type="modified residue" description="4-aspartylphosphate" evidence="1">
    <location>
        <position position="112"/>
    </location>
</feature>
<evidence type="ECO:0000256" key="1">
    <source>
        <dbReference type="PROSITE-ProRule" id="PRU00169"/>
    </source>
</evidence>
<accession>A0A425Y1N6</accession>
<dbReference type="Gene3D" id="3.40.50.2300">
    <property type="match status" value="1"/>
</dbReference>
<dbReference type="SMART" id="SM00448">
    <property type="entry name" value="REC"/>
    <property type="match status" value="1"/>
</dbReference>
<dbReference type="Gene3D" id="2.40.50.1020">
    <property type="entry name" value="LytTr DNA-binding domain"/>
    <property type="match status" value="1"/>
</dbReference>
<proteinExistence type="predicted"/>
<sequence length="308" mass="35678">MVQTSRTCQYQDMAYKVCMKNWNSSMVNQLRSPGRISLIKTSVSDFHSLLNQSKMTSIYKTLLIDDETLARERLKKMLLPYADKLEIIGEARNGNQAIEMIENLKPDVIFLDIQMPGKSGFEVLQEIDQQTIVIFCTAHDEYALQAFETSSIDYLLKPVKEDRLEKAINKLHLFKTENRQSNLEMFLSQQVKQIAKKKLSSIPVKIADRVVFVSLDEISHFTAEDKYVNIHTAGGKEYVIDHSLNYLSEKLDDKFVRIQRSCIINLSYIKEIKRYMGGRFVLKLNNQKASKIISGRNYQEQIKNLMLF</sequence>
<dbReference type="InterPro" id="IPR007492">
    <property type="entry name" value="LytTR_DNA-bd_dom"/>
</dbReference>
<dbReference type="InterPro" id="IPR001789">
    <property type="entry name" value="Sig_transdc_resp-reg_receiver"/>
</dbReference>
<dbReference type="SUPFAM" id="SSF52172">
    <property type="entry name" value="CheY-like"/>
    <property type="match status" value="1"/>
</dbReference>
<gene>
    <name evidence="4" type="ORF">DWB61_08920</name>
</gene>
<evidence type="ECO:0000259" key="2">
    <source>
        <dbReference type="PROSITE" id="PS50110"/>
    </source>
</evidence>
<evidence type="ECO:0000313" key="4">
    <source>
        <dbReference type="EMBL" id="RRG21864.1"/>
    </source>
</evidence>
<organism evidence="4 5">
    <name type="scientific">Ancylomarina euxinus</name>
    <dbReference type="NCBI Taxonomy" id="2283627"/>
    <lineage>
        <taxon>Bacteria</taxon>
        <taxon>Pseudomonadati</taxon>
        <taxon>Bacteroidota</taxon>
        <taxon>Bacteroidia</taxon>
        <taxon>Marinilabiliales</taxon>
        <taxon>Marinifilaceae</taxon>
        <taxon>Ancylomarina</taxon>
    </lineage>
</organism>
<name>A0A425Y1N6_9BACT</name>
<evidence type="ECO:0000313" key="5">
    <source>
        <dbReference type="Proteomes" id="UP000285794"/>
    </source>
</evidence>
<keyword evidence="1" id="KW-0597">Phosphoprotein</keyword>
<dbReference type="PROSITE" id="PS50930">
    <property type="entry name" value="HTH_LYTTR"/>
    <property type="match status" value="1"/>
</dbReference>
<dbReference type="Proteomes" id="UP000285794">
    <property type="component" value="Unassembled WGS sequence"/>
</dbReference>
<feature type="domain" description="HTH LytTR-type" evidence="3">
    <location>
        <begin position="202"/>
        <end position="308"/>
    </location>
</feature>
<dbReference type="Pfam" id="PF00072">
    <property type="entry name" value="Response_reg"/>
    <property type="match status" value="1"/>
</dbReference>
<keyword evidence="4" id="KW-0238">DNA-binding</keyword>
<dbReference type="InterPro" id="IPR046947">
    <property type="entry name" value="LytR-like"/>
</dbReference>
<dbReference type="Pfam" id="PF04397">
    <property type="entry name" value="LytTR"/>
    <property type="match status" value="1"/>
</dbReference>
<evidence type="ECO:0000259" key="3">
    <source>
        <dbReference type="PROSITE" id="PS50930"/>
    </source>
</evidence>
<comment type="caution">
    <text evidence="4">The sequence shown here is derived from an EMBL/GenBank/DDBJ whole genome shotgun (WGS) entry which is preliminary data.</text>
</comment>
<keyword evidence="5" id="KW-1185">Reference proteome</keyword>
<dbReference type="AlphaFoldDB" id="A0A425Y1N6"/>
<dbReference type="SMART" id="SM00850">
    <property type="entry name" value="LytTR"/>
    <property type="match status" value="1"/>
</dbReference>
<dbReference type="PROSITE" id="PS50110">
    <property type="entry name" value="RESPONSE_REGULATORY"/>
    <property type="match status" value="1"/>
</dbReference>
<dbReference type="PANTHER" id="PTHR37299">
    <property type="entry name" value="TRANSCRIPTIONAL REGULATOR-RELATED"/>
    <property type="match status" value="1"/>
</dbReference>
<protein>
    <submittedName>
        <fullName evidence="4">DNA-binding response regulator</fullName>
    </submittedName>
</protein>
<dbReference type="EMBL" id="QQWG01000007">
    <property type="protein sequence ID" value="RRG21864.1"/>
    <property type="molecule type" value="Genomic_DNA"/>
</dbReference>